<feature type="region of interest" description="Disordered" evidence="9">
    <location>
        <begin position="318"/>
        <end position="358"/>
    </location>
</feature>
<dbReference type="GO" id="GO:0002939">
    <property type="term" value="P:tRNA N1-guanine methylation"/>
    <property type="evidence" value="ECO:0007669"/>
    <property type="project" value="TreeGrafter"/>
</dbReference>
<feature type="compositionally biased region" description="Basic and acidic residues" evidence="9">
    <location>
        <begin position="318"/>
        <end position="332"/>
    </location>
</feature>
<dbReference type="GO" id="GO:0052905">
    <property type="term" value="F:tRNA (guanosine(9)-N1)-methyltransferase activity"/>
    <property type="evidence" value="ECO:0007669"/>
    <property type="project" value="UniProtKB-EC"/>
</dbReference>
<dbReference type="CDD" id="cd18089">
    <property type="entry name" value="SPOUT_Trm10-like"/>
    <property type="match status" value="1"/>
</dbReference>
<dbReference type="Gene3D" id="3.40.1280.30">
    <property type="match status" value="1"/>
</dbReference>
<dbReference type="EC" id="2.1.1.221" evidence="1"/>
<dbReference type="InterPro" id="IPR038459">
    <property type="entry name" value="MT_TRM10-typ_sf"/>
</dbReference>
<reference evidence="11" key="1">
    <citation type="submission" date="2023-11" db="EMBL/GenBank/DDBJ databases">
        <authorList>
            <person name="De Vega J J."/>
            <person name="De Vega J J."/>
        </authorList>
    </citation>
    <scope>NUCLEOTIDE SEQUENCE</scope>
</reference>
<organism evidence="11 12">
    <name type="scientific">Mycena citricolor</name>
    <dbReference type="NCBI Taxonomy" id="2018698"/>
    <lineage>
        <taxon>Eukaryota</taxon>
        <taxon>Fungi</taxon>
        <taxon>Dikarya</taxon>
        <taxon>Basidiomycota</taxon>
        <taxon>Agaricomycotina</taxon>
        <taxon>Agaricomycetes</taxon>
        <taxon>Agaricomycetidae</taxon>
        <taxon>Agaricales</taxon>
        <taxon>Marasmiineae</taxon>
        <taxon>Mycenaceae</taxon>
        <taxon>Mycena</taxon>
    </lineage>
</organism>
<feature type="region of interest" description="Disordered" evidence="9">
    <location>
        <begin position="26"/>
        <end position="110"/>
    </location>
</feature>
<comment type="caution">
    <text evidence="11">The sequence shown here is derived from an EMBL/GenBank/DDBJ whole genome shotgun (WGS) entry which is preliminary data.</text>
</comment>
<name>A0AAD2H7G2_9AGAR</name>
<evidence type="ECO:0000256" key="3">
    <source>
        <dbReference type="ARBA" id="ARBA00022603"/>
    </source>
</evidence>
<evidence type="ECO:0000256" key="7">
    <source>
        <dbReference type="ARBA" id="ARBA00032166"/>
    </source>
</evidence>
<keyword evidence="12" id="KW-1185">Reference proteome</keyword>
<dbReference type="AlphaFoldDB" id="A0AAD2H7G2"/>
<dbReference type="GO" id="GO:0000049">
    <property type="term" value="F:tRNA binding"/>
    <property type="evidence" value="ECO:0007669"/>
    <property type="project" value="TreeGrafter"/>
</dbReference>
<accession>A0AAD2H7G2</accession>
<keyword evidence="5" id="KW-0949">S-adenosyl-L-methionine</keyword>
<evidence type="ECO:0000256" key="4">
    <source>
        <dbReference type="ARBA" id="ARBA00022679"/>
    </source>
</evidence>
<dbReference type="InterPro" id="IPR007356">
    <property type="entry name" value="tRNA_m1G_MeTrfase_euk"/>
</dbReference>
<evidence type="ECO:0000313" key="12">
    <source>
        <dbReference type="Proteomes" id="UP001295794"/>
    </source>
</evidence>
<dbReference type="InterPro" id="IPR028564">
    <property type="entry name" value="MT_TRM10-typ"/>
</dbReference>
<evidence type="ECO:0000313" key="11">
    <source>
        <dbReference type="EMBL" id="CAK5269673.1"/>
    </source>
</evidence>
<proteinExistence type="predicted"/>
<protein>
    <recommendedName>
        <fullName evidence="2">tRNA (guanine(9)-N1)-methyltransferase</fullName>
        <ecNumber evidence="1">2.1.1.221</ecNumber>
    </recommendedName>
    <alternativeName>
        <fullName evidence="7">tRNA methyltransferase 10</fullName>
    </alternativeName>
    <alternativeName>
        <fullName evidence="6">tRNA(m1G9)-methyltransferase</fullName>
    </alternativeName>
</protein>
<evidence type="ECO:0000259" key="10">
    <source>
        <dbReference type="PROSITE" id="PS51675"/>
    </source>
</evidence>
<dbReference type="PANTHER" id="PTHR13563:SF13">
    <property type="entry name" value="TRNA METHYLTRANSFERASE 10 HOMOLOG A"/>
    <property type="match status" value="1"/>
</dbReference>
<feature type="compositionally biased region" description="Basic and acidic residues" evidence="9">
    <location>
        <begin position="60"/>
        <end position="77"/>
    </location>
</feature>
<dbReference type="PROSITE" id="PS51675">
    <property type="entry name" value="SAM_MT_TRM10"/>
    <property type="match status" value="1"/>
</dbReference>
<dbReference type="EMBL" id="CAVNYO010000150">
    <property type="protein sequence ID" value="CAK5269673.1"/>
    <property type="molecule type" value="Genomic_DNA"/>
</dbReference>
<sequence>MMIDRSRCTSGTIMATLQDERTHTENIIKEQPDENGVPGDLAPEESPRLSKNAMKKAARRERAEAVKMERRAREKASRKEKKRAIAAKRAAGELDEDDVPKPKKPRIVGPPFGGRVVVDLGFDEKMTEKEVQSLCSQLAYTYSANRQAGNPFKLLFTAINGKTKARMDSLSDGAYQRWSHTESWEEGYERLWAEDPAVKDTVVYLTADSDVELTELKPDETYVIGGICDHNRLKVRAVRLRCVQAVLTRKEKNECYNKATASGIRHARLPIGTYLSELRTRKVLTVNQCFEILVQWVETRDWESAFYAVIPKRKFEEHFKNSKKDHDPAREEPAEDEVHDEGKLVLSIEQLEEPEGEA</sequence>
<gene>
    <name evidence="11" type="ORF">MYCIT1_LOCUS13574</name>
</gene>
<evidence type="ECO:0000256" key="9">
    <source>
        <dbReference type="SAM" id="MobiDB-lite"/>
    </source>
</evidence>
<evidence type="ECO:0000256" key="8">
    <source>
        <dbReference type="ARBA" id="ARBA00048434"/>
    </source>
</evidence>
<evidence type="ECO:0000256" key="2">
    <source>
        <dbReference type="ARBA" id="ARBA00020451"/>
    </source>
</evidence>
<keyword evidence="4" id="KW-0808">Transferase</keyword>
<comment type="catalytic activity">
    <reaction evidence="8">
        <text>guanosine(9) in tRNA + S-adenosyl-L-methionine = N(1)-methylguanosine(9) in tRNA + S-adenosyl-L-homocysteine + H(+)</text>
        <dbReference type="Rhea" id="RHEA:43156"/>
        <dbReference type="Rhea" id="RHEA-COMP:10367"/>
        <dbReference type="Rhea" id="RHEA-COMP:10368"/>
        <dbReference type="ChEBI" id="CHEBI:15378"/>
        <dbReference type="ChEBI" id="CHEBI:57856"/>
        <dbReference type="ChEBI" id="CHEBI:59789"/>
        <dbReference type="ChEBI" id="CHEBI:73542"/>
        <dbReference type="ChEBI" id="CHEBI:74269"/>
        <dbReference type="EC" id="2.1.1.221"/>
    </reaction>
</comment>
<feature type="domain" description="SAM-dependent MTase TRM10-type" evidence="10">
    <location>
        <begin position="101"/>
        <end position="317"/>
    </location>
</feature>
<dbReference type="GO" id="GO:0005634">
    <property type="term" value="C:nucleus"/>
    <property type="evidence" value="ECO:0007669"/>
    <property type="project" value="TreeGrafter"/>
</dbReference>
<dbReference type="PANTHER" id="PTHR13563">
    <property type="entry name" value="TRNA (GUANINE-9-) METHYLTRANSFERASE"/>
    <property type="match status" value="1"/>
</dbReference>
<keyword evidence="3" id="KW-0489">Methyltransferase</keyword>
<evidence type="ECO:0000256" key="1">
    <source>
        <dbReference type="ARBA" id="ARBA00012797"/>
    </source>
</evidence>
<dbReference type="Proteomes" id="UP001295794">
    <property type="component" value="Unassembled WGS sequence"/>
</dbReference>
<evidence type="ECO:0000256" key="5">
    <source>
        <dbReference type="ARBA" id="ARBA00022691"/>
    </source>
</evidence>
<evidence type="ECO:0000256" key="6">
    <source>
        <dbReference type="ARBA" id="ARBA00031792"/>
    </source>
</evidence>